<reference evidence="3" key="1">
    <citation type="journal article" date="2020" name="Nature">
        <title>Giant virus diversity and host interactions through global metagenomics.</title>
        <authorList>
            <person name="Schulz F."/>
            <person name="Roux S."/>
            <person name="Paez-Espino D."/>
            <person name="Jungbluth S."/>
            <person name="Walsh D.A."/>
            <person name="Denef V.J."/>
            <person name="McMahon K.D."/>
            <person name="Konstantinidis K.T."/>
            <person name="Eloe-Fadrosh E.A."/>
            <person name="Kyrpides N.C."/>
            <person name="Woyke T."/>
        </authorList>
    </citation>
    <scope>NUCLEOTIDE SEQUENCE</scope>
    <source>
        <strain evidence="3">GVMAG-M-3300023174-57</strain>
    </source>
</reference>
<evidence type="ECO:0000256" key="1">
    <source>
        <dbReference type="SAM" id="MobiDB-lite"/>
    </source>
</evidence>
<keyword evidence="2" id="KW-0472">Membrane</keyword>
<feature type="region of interest" description="Disordered" evidence="1">
    <location>
        <begin position="150"/>
        <end position="219"/>
    </location>
</feature>
<feature type="compositionally biased region" description="Basic and acidic residues" evidence="1">
    <location>
        <begin position="186"/>
        <end position="201"/>
    </location>
</feature>
<dbReference type="EMBL" id="MN739664">
    <property type="protein sequence ID" value="QHT19212.1"/>
    <property type="molecule type" value="Genomic_DNA"/>
</dbReference>
<organism evidence="3">
    <name type="scientific">viral metagenome</name>
    <dbReference type="NCBI Taxonomy" id="1070528"/>
    <lineage>
        <taxon>unclassified sequences</taxon>
        <taxon>metagenomes</taxon>
        <taxon>organismal metagenomes</taxon>
    </lineage>
</organism>
<evidence type="ECO:0000256" key="2">
    <source>
        <dbReference type="SAM" id="Phobius"/>
    </source>
</evidence>
<proteinExistence type="predicted"/>
<protein>
    <submittedName>
        <fullName evidence="3">Uncharacterized protein</fullName>
    </submittedName>
</protein>
<sequence length="326" mass="34709">METWEVVAILVLITLAVSVIAKQYIPYRLMGLLDNTMFQLAIIGATLGLAAVSPAVGIVAIATIVIIYYIRNLSKIQMVEAENIERAVADMLEDDSPRLVVKEQKFTQPTNAAATQDVDTETPVATTDLPAVASRPHDHTNGDVISAALKEHESRPPSYALNRSVGNRASVGGGSPPMLNATVPRQENHPNPRGPSDRAEPFDTQASFNSDAPTGSLETNVVAPSVDSDVFTPAPSNVGSYNELGAAPAIRPFSDDSGQYTISNPRPQSTYGKYEIADYAPGADMGLNEFKPVGVSIDDKVNNLKLGITPSSAPPPNFDQVSPARD</sequence>
<feature type="transmembrane region" description="Helical" evidence="2">
    <location>
        <begin position="37"/>
        <end position="70"/>
    </location>
</feature>
<name>A0A6C0DRW8_9ZZZZ</name>
<accession>A0A6C0DRW8</accession>
<keyword evidence="2" id="KW-1133">Transmembrane helix</keyword>
<evidence type="ECO:0000313" key="3">
    <source>
        <dbReference type="EMBL" id="QHT19212.1"/>
    </source>
</evidence>
<keyword evidence="2" id="KW-0812">Transmembrane</keyword>
<feature type="region of interest" description="Disordered" evidence="1">
    <location>
        <begin position="307"/>
        <end position="326"/>
    </location>
</feature>
<dbReference type="AlphaFoldDB" id="A0A6C0DRW8"/>
<feature type="compositionally biased region" description="Polar residues" evidence="1">
    <location>
        <begin position="204"/>
        <end position="219"/>
    </location>
</feature>
<feature type="region of interest" description="Disordered" evidence="1">
    <location>
        <begin position="103"/>
        <end position="123"/>
    </location>
</feature>